<sequence>MSSSPSSFAEPKLPQLVPILTGKFYSIAVSTLGILTFLSSSRADTDCVLYLRTLSLDLSSIYLYSLRSHYSTEIKAKDRAKSDNPIFWGESLGLRRPEEADEEYMEPRKDLQSIRYTAVQFCTAIQAS</sequence>
<dbReference type="AlphaFoldDB" id="A0A1V6NU23"/>
<evidence type="ECO:0000313" key="2">
    <source>
        <dbReference type="Proteomes" id="UP000191408"/>
    </source>
</evidence>
<dbReference type="EMBL" id="MDYM01000003">
    <property type="protein sequence ID" value="OQD68160.1"/>
    <property type="molecule type" value="Genomic_DNA"/>
</dbReference>
<dbReference type="Proteomes" id="UP000191408">
    <property type="component" value="Unassembled WGS sequence"/>
</dbReference>
<name>A0A1V6NU23_PENPO</name>
<keyword evidence="2" id="KW-1185">Reference proteome</keyword>
<comment type="caution">
    <text evidence="1">The sequence shown here is derived from an EMBL/GenBank/DDBJ whole genome shotgun (WGS) entry which is preliminary data.</text>
</comment>
<proteinExistence type="predicted"/>
<reference evidence="2" key="1">
    <citation type="journal article" date="2017" name="Nat. Microbiol.">
        <title>Global analysis of biosynthetic gene clusters reveals vast potential of secondary metabolite production in Penicillium species.</title>
        <authorList>
            <person name="Nielsen J.C."/>
            <person name="Grijseels S."/>
            <person name="Prigent S."/>
            <person name="Ji B."/>
            <person name="Dainat J."/>
            <person name="Nielsen K.F."/>
            <person name="Frisvad J.C."/>
            <person name="Workman M."/>
            <person name="Nielsen J."/>
        </authorList>
    </citation>
    <scope>NUCLEOTIDE SEQUENCE [LARGE SCALE GENOMIC DNA]</scope>
    <source>
        <strain evidence="2">IBT 4502</strain>
    </source>
</reference>
<gene>
    <name evidence="1" type="ORF">PENPOL_c003G03476</name>
</gene>
<accession>A0A1V6NU23</accession>
<organism evidence="1 2">
    <name type="scientific">Penicillium polonicum</name>
    <dbReference type="NCBI Taxonomy" id="60169"/>
    <lineage>
        <taxon>Eukaryota</taxon>
        <taxon>Fungi</taxon>
        <taxon>Dikarya</taxon>
        <taxon>Ascomycota</taxon>
        <taxon>Pezizomycotina</taxon>
        <taxon>Eurotiomycetes</taxon>
        <taxon>Eurotiomycetidae</taxon>
        <taxon>Eurotiales</taxon>
        <taxon>Aspergillaceae</taxon>
        <taxon>Penicillium</taxon>
    </lineage>
</organism>
<protein>
    <submittedName>
        <fullName evidence="1">Uncharacterized protein</fullName>
    </submittedName>
</protein>
<evidence type="ECO:0000313" key="1">
    <source>
        <dbReference type="EMBL" id="OQD68160.1"/>
    </source>
</evidence>